<dbReference type="InterPro" id="IPR012677">
    <property type="entry name" value="Nucleotide-bd_a/b_plait_sf"/>
</dbReference>
<accession>A0AAU7VFH8</accession>
<evidence type="ECO:0000256" key="2">
    <source>
        <dbReference type="PROSITE-ProRule" id="PRU00176"/>
    </source>
</evidence>
<dbReference type="PANTHER" id="PTHR48025">
    <property type="entry name" value="OS02G0815200 PROTEIN"/>
    <property type="match status" value="1"/>
</dbReference>
<evidence type="ECO:0000313" key="4">
    <source>
        <dbReference type="EMBL" id="XBW67486.1"/>
    </source>
</evidence>
<reference evidence="4" key="1">
    <citation type="journal article" date="2023" name="Biology">
        <title>Germ Line/Multipotency Genes Show Differential Expression during Embryonic Development of the Annelid Enchytraeus coronatus.</title>
        <authorList>
            <person name="Kostyuchenko R.P."/>
            <person name="Nikanorova D.D."/>
            <person name="Amosov A.V."/>
        </authorList>
    </citation>
    <scope>NUCLEOTIDE SEQUENCE</scope>
</reference>
<dbReference type="SUPFAM" id="SSF54928">
    <property type="entry name" value="RNA-binding domain, RBD"/>
    <property type="match status" value="1"/>
</dbReference>
<dbReference type="EMBL" id="OR750691">
    <property type="protein sequence ID" value="XBW67486.1"/>
    <property type="molecule type" value="mRNA"/>
</dbReference>
<dbReference type="GO" id="GO:0005634">
    <property type="term" value="C:nucleus"/>
    <property type="evidence" value="ECO:0007669"/>
    <property type="project" value="TreeGrafter"/>
</dbReference>
<dbReference type="PROSITE" id="PS50102">
    <property type="entry name" value="RRM"/>
    <property type="match status" value="1"/>
</dbReference>
<dbReference type="InterPro" id="IPR050502">
    <property type="entry name" value="Euk_RNA-bind_prot"/>
</dbReference>
<sequence>MHVSSAATLGRVYTMTRGASSGLVVKLADSEVDRQTRRFAQMSAAPLGMINPLTIGPMTPYGTFAPVPNYMTFPPHLLHQQPSAAAMLASAAPVSHTAYVTPMSGVGPSGTISHANSVSLTNGQPASTTVSASMNGLAGHTLSQASMTAMPLPVTTVQTQIIDQTQISPYQVSGPSLISADSIHATYGGIPPYANLVPILVDMCPYDGAPYWTPVDPDYGSSILTKEGKILSAYPANFGHFAQILSHHSASSIPTAQKEGPEGCNLFIYHLPQEFGDSELAQMFMPFGHVISSKVYIDRATSQSKCFGFVSYDNHTSAQAAIQAMNGFQIGMKRLKVQLKRPKDLNRQTSNN</sequence>
<organism evidence="4">
    <name type="scientific">Enchytraeus coronatus</name>
    <dbReference type="NCBI Taxonomy" id="208440"/>
    <lineage>
        <taxon>Eukaryota</taxon>
        <taxon>Metazoa</taxon>
        <taxon>Spiralia</taxon>
        <taxon>Lophotrochozoa</taxon>
        <taxon>Annelida</taxon>
        <taxon>Clitellata</taxon>
        <taxon>Oligochaeta</taxon>
        <taxon>Enchytraeida</taxon>
        <taxon>Enchytraeidae</taxon>
        <taxon>Enchytraeus</taxon>
    </lineage>
</organism>
<dbReference type="CDD" id="cd12639">
    <property type="entry name" value="RRM3_CELF3_4_5_6"/>
    <property type="match status" value="1"/>
</dbReference>
<reference evidence="4" key="2">
    <citation type="submission" date="2023-10" db="EMBL/GenBank/DDBJ databases">
        <authorList>
            <person name="Kostyuchenko R.P."/>
        </authorList>
    </citation>
    <scope>NUCLEOTIDE SEQUENCE</scope>
</reference>
<dbReference type="InterPro" id="IPR035979">
    <property type="entry name" value="RBD_domain_sf"/>
</dbReference>
<dbReference type="Pfam" id="PF00076">
    <property type="entry name" value="RRM_1"/>
    <property type="match status" value="1"/>
</dbReference>
<keyword evidence="1 2" id="KW-0694">RNA-binding</keyword>
<name>A0AAU7VFH8_9ANNE</name>
<proteinExistence type="evidence at transcript level"/>
<dbReference type="Gene3D" id="3.30.70.330">
    <property type="match status" value="1"/>
</dbReference>
<evidence type="ECO:0000259" key="3">
    <source>
        <dbReference type="PROSITE" id="PS50102"/>
    </source>
</evidence>
<protein>
    <submittedName>
        <fullName evidence="4">RRM domain protein Bruno4</fullName>
    </submittedName>
</protein>
<dbReference type="AlphaFoldDB" id="A0AAU7VFH8"/>
<gene>
    <name evidence="4" type="primary">bruno4</name>
</gene>
<dbReference type="PANTHER" id="PTHR48025:SF1">
    <property type="entry name" value="RRM DOMAIN-CONTAINING PROTEIN"/>
    <property type="match status" value="1"/>
</dbReference>
<evidence type="ECO:0000256" key="1">
    <source>
        <dbReference type="ARBA" id="ARBA00022884"/>
    </source>
</evidence>
<feature type="domain" description="RRM" evidence="3">
    <location>
        <begin position="264"/>
        <end position="342"/>
    </location>
</feature>
<dbReference type="GO" id="GO:0003729">
    <property type="term" value="F:mRNA binding"/>
    <property type="evidence" value="ECO:0007669"/>
    <property type="project" value="TreeGrafter"/>
</dbReference>
<dbReference type="SMART" id="SM00360">
    <property type="entry name" value="RRM"/>
    <property type="match status" value="1"/>
</dbReference>
<dbReference type="InterPro" id="IPR000504">
    <property type="entry name" value="RRM_dom"/>
</dbReference>
<dbReference type="FunFam" id="3.30.70.330:FF:000060">
    <property type="entry name" value="CUGBP Elav-like family member 4"/>
    <property type="match status" value="1"/>
</dbReference>